<reference evidence="9 11" key="2">
    <citation type="submission" date="2020-03" db="EMBL/GenBank/DDBJ databases">
        <title>Characterization of ganglioside-mimicking enterococci.</title>
        <authorList>
            <person name="Patry R.T."/>
            <person name="Nothaft H."/>
            <person name="Bridger R."/>
            <person name="Shajahan A."/>
            <person name="Huynh S."/>
            <person name="Sanchez S."/>
            <person name="Azadi P."/>
            <person name="Cooper K."/>
            <person name="Miller W.G."/>
            <person name="Parker C.T."/>
            <person name="Wells L."/>
            <person name="Szymanski C.M."/>
        </authorList>
    </citation>
    <scope>NUCLEOTIDE SEQUENCE [LARGE SCALE GENOMIC DNA]</scope>
    <source>
        <strain evidence="9 11">EGM181</strain>
    </source>
</reference>
<feature type="active site" description="Proton donor/acceptor" evidence="5">
    <location>
        <position position="133"/>
    </location>
</feature>
<evidence type="ECO:0000256" key="2">
    <source>
        <dbReference type="ARBA" id="ARBA00023239"/>
    </source>
</evidence>
<feature type="active site" description="Schiff-base intermediate with substrate" evidence="5">
    <location>
        <position position="161"/>
    </location>
</feature>
<evidence type="ECO:0000313" key="9">
    <source>
        <dbReference type="EMBL" id="QOG26381.1"/>
    </source>
</evidence>
<evidence type="ECO:0000256" key="6">
    <source>
        <dbReference type="PIRSR" id="PIRSR001365-2"/>
    </source>
</evidence>
<dbReference type="AlphaFoldDB" id="A0A366U327"/>
<gene>
    <name evidence="9" type="ORF">EGM181_03465</name>
    <name evidence="8" type="ORF">GTI89_02370</name>
    <name evidence="7" type="ORF">P7E30_08395</name>
</gene>
<dbReference type="GO" id="GO:0008840">
    <property type="term" value="F:4-hydroxy-tetrahydrodipicolinate synthase activity"/>
    <property type="evidence" value="ECO:0007669"/>
    <property type="project" value="TreeGrafter"/>
</dbReference>
<dbReference type="PANTHER" id="PTHR12128">
    <property type="entry name" value="DIHYDRODIPICOLINATE SYNTHASE"/>
    <property type="match status" value="1"/>
</dbReference>
<dbReference type="InterPro" id="IPR002220">
    <property type="entry name" value="DapA-like"/>
</dbReference>
<evidence type="ECO:0000313" key="7">
    <source>
        <dbReference type="EMBL" id="MDT2690222.1"/>
    </source>
</evidence>
<keyword evidence="2 4" id="KW-0456">Lyase</keyword>
<dbReference type="Proteomes" id="UP000439965">
    <property type="component" value="Unassembled WGS sequence"/>
</dbReference>
<dbReference type="PIRSF" id="PIRSF001365">
    <property type="entry name" value="DHDPS"/>
    <property type="match status" value="1"/>
</dbReference>
<comment type="similarity">
    <text evidence="1 4">Belongs to the DapA family.</text>
</comment>
<evidence type="ECO:0000313" key="11">
    <source>
        <dbReference type="Proteomes" id="UP000516696"/>
    </source>
</evidence>
<accession>A0A366U327</accession>
<reference evidence="7" key="3">
    <citation type="submission" date="2023-03" db="EMBL/GenBank/DDBJ databases">
        <authorList>
            <person name="Shen W."/>
            <person name="Cai J."/>
        </authorList>
    </citation>
    <scope>NUCLEOTIDE SEQUENCE</scope>
    <source>
        <strain evidence="7">K69-2</strain>
    </source>
</reference>
<evidence type="ECO:0000313" key="10">
    <source>
        <dbReference type="Proteomes" id="UP000439965"/>
    </source>
</evidence>
<organism evidence="7 12">
    <name type="scientific">Enterococcus gallinarum</name>
    <dbReference type="NCBI Taxonomy" id="1353"/>
    <lineage>
        <taxon>Bacteria</taxon>
        <taxon>Bacillati</taxon>
        <taxon>Bacillota</taxon>
        <taxon>Bacilli</taxon>
        <taxon>Lactobacillales</taxon>
        <taxon>Enterococcaceae</taxon>
        <taxon>Enterococcus</taxon>
    </lineage>
</organism>
<dbReference type="RefSeq" id="WP_003127417.1">
    <property type="nucleotide sequence ID" value="NZ_BTSN01000012.1"/>
</dbReference>
<feature type="binding site" evidence="6">
    <location>
        <position position="204"/>
    </location>
    <ligand>
        <name>pyruvate</name>
        <dbReference type="ChEBI" id="CHEBI:15361"/>
    </ligand>
</feature>
<sequence length="297" mass="32404">MKIEGIITAMVSPLDEQGIDRAATRRLVNQLIAKGIHGLFILGTNGEFYALSHAEKLELATIVVEETAGRVPVFAGAGGISTEAVIDLVNEFQTIGVTAASIITPYLIKLTDQEVVQHYKMIAAKTKLPLILYNIPKNTGIAINETIFNALLKIPTIIGIKDSSGDIENLKSYLKLNERDDFSILVGSDSLILEALECGADGAVAATSNVLTTTDLAIYHAFKSGETQKARNYQLSIEDFRRILKFGTVPSVLKYCVGWMGIPVGDPKLPVLPVDEQDYPEIHQVLAEYRKVEGFDE</sequence>
<dbReference type="SMART" id="SM01130">
    <property type="entry name" value="DHDPS"/>
    <property type="match status" value="1"/>
</dbReference>
<keyword evidence="3" id="KW-0704">Schiff base</keyword>
<proteinExistence type="inferred from homology"/>
<reference evidence="8 10" key="1">
    <citation type="submission" date="2019-04" db="EMBL/GenBank/DDBJ databases">
        <title>Step-wise assembly of the neonatal virome modulated by breast feeding.</title>
        <authorList>
            <person name="Liang G."/>
            <person name="Bushman F."/>
        </authorList>
    </citation>
    <scope>NUCLEOTIDE SEQUENCE [LARGE SCALE GENOMIC DNA]</scope>
    <source>
        <strain evidence="8 10">E3404</strain>
    </source>
</reference>
<dbReference type="PROSITE" id="PS00666">
    <property type="entry name" value="DHDPS_2"/>
    <property type="match status" value="1"/>
</dbReference>
<evidence type="ECO:0000256" key="5">
    <source>
        <dbReference type="PIRSR" id="PIRSR001365-1"/>
    </source>
</evidence>
<evidence type="ECO:0000256" key="4">
    <source>
        <dbReference type="PIRNR" id="PIRNR001365"/>
    </source>
</evidence>
<dbReference type="SUPFAM" id="SSF51569">
    <property type="entry name" value="Aldolase"/>
    <property type="match status" value="1"/>
</dbReference>
<dbReference type="Gene3D" id="3.20.20.70">
    <property type="entry name" value="Aldolase class I"/>
    <property type="match status" value="1"/>
</dbReference>
<name>A0A366U327_ENTGA</name>
<dbReference type="CDD" id="cd00408">
    <property type="entry name" value="DHDPS-like"/>
    <property type="match status" value="1"/>
</dbReference>
<evidence type="ECO:0000256" key="3">
    <source>
        <dbReference type="ARBA" id="ARBA00023270"/>
    </source>
</evidence>
<dbReference type="GO" id="GO:0044281">
    <property type="term" value="P:small molecule metabolic process"/>
    <property type="evidence" value="ECO:0007669"/>
    <property type="project" value="UniProtKB-ARBA"/>
</dbReference>
<protein>
    <submittedName>
        <fullName evidence="7">Dihydrodipicolinate synthase family protein</fullName>
    </submittedName>
</protein>
<dbReference type="EMBL" id="WVTI01000002">
    <property type="protein sequence ID" value="MXS24924.1"/>
    <property type="molecule type" value="Genomic_DNA"/>
</dbReference>
<dbReference type="InterPro" id="IPR020625">
    <property type="entry name" value="Schiff_base-form_aldolases_AS"/>
</dbReference>
<dbReference type="Pfam" id="PF00701">
    <property type="entry name" value="DHDPS"/>
    <property type="match status" value="1"/>
</dbReference>
<dbReference type="Proteomes" id="UP000516696">
    <property type="component" value="Chromosome"/>
</dbReference>
<evidence type="ECO:0000313" key="8">
    <source>
        <dbReference type="EMBL" id="MXS24924.1"/>
    </source>
</evidence>
<dbReference type="Proteomes" id="UP001183682">
    <property type="component" value="Unassembled WGS sequence"/>
</dbReference>
<dbReference type="PANTHER" id="PTHR12128:SF66">
    <property type="entry name" value="4-HYDROXY-2-OXOGLUTARATE ALDOLASE, MITOCHONDRIAL"/>
    <property type="match status" value="1"/>
</dbReference>
<dbReference type="InterPro" id="IPR013785">
    <property type="entry name" value="Aldolase_TIM"/>
</dbReference>
<dbReference type="EMBL" id="JARPZN010000004">
    <property type="protein sequence ID" value="MDT2690222.1"/>
    <property type="molecule type" value="Genomic_DNA"/>
</dbReference>
<dbReference type="PRINTS" id="PR00146">
    <property type="entry name" value="DHPICSNTHASE"/>
</dbReference>
<dbReference type="EMBL" id="CP050485">
    <property type="protein sequence ID" value="QOG26381.1"/>
    <property type="molecule type" value="Genomic_DNA"/>
</dbReference>
<evidence type="ECO:0000313" key="12">
    <source>
        <dbReference type="Proteomes" id="UP001183682"/>
    </source>
</evidence>
<evidence type="ECO:0000256" key="1">
    <source>
        <dbReference type="ARBA" id="ARBA00007592"/>
    </source>
</evidence>